<protein>
    <submittedName>
        <fullName evidence="1">Uncharacterized protein</fullName>
    </submittedName>
</protein>
<organism evidence="1 2">
    <name type="scientific">Ruegeria halocynthiae</name>
    <dbReference type="NCBI Taxonomy" id="985054"/>
    <lineage>
        <taxon>Bacteria</taxon>
        <taxon>Pseudomonadati</taxon>
        <taxon>Pseudomonadota</taxon>
        <taxon>Alphaproteobacteria</taxon>
        <taxon>Rhodobacterales</taxon>
        <taxon>Roseobacteraceae</taxon>
        <taxon>Ruegeria</taxon>
    </lineage>
</organism>
<dbReference type="AlphaFoldDB" id="A0A1H3AMB7"/>
<proteinExistence type="predicted"/>
<accession>A0A1H3AMB7</accession>
<reference evidence="2" key="1">
    <citation type="submission" date="2016-10" db="EMBL/GenBank/DDBJ databases">
        <authorList>
            <person name="Varghese N."/>
            <person name="Submissions S."/>
        </authorList>
    </citation>
    <scope>NUCLEOTIDE SEQUENCE [LARGE SCALE GENOMIC DNA]</scope>
    <source>
        <strain evidence="2">DSM 27839</strain>
    </source>
</reference>
<name>A0A1H3AMB7_9RHOB</name>
<dbReference type="OrthoDB" id="7709540at2"/>
<gene>
    <name evidence="1" type="ORF">SAMN05444358_104232</name>
</gene>
<keyword evidence="2" id="KW-1185">Reference proteome</keyword>
<dbReference type="EMBL" id="FNNP01000004">
    <property type="protein sequence ID" value="SDX30763.1"/>
    <property type="molecule type" value="Genomic_DNA"/>
</dbReference>
<evidence type="ECO:0000313" key="1">
    <source>
        <dbReference type="EMBL" id="SDX30763.1"/>
    </source>
</evidence>
<evidence type="ECO:0000313" key="2">
    <source>
        <dbReference type="Proteomes" id="UP000183400"/>
    </source>
</evidence>
<dbReference type="RefSeq" id="WP_143030579.1">
    <property type="nucleotide sequence ID" value="NZ_FNNP01000004.1"/>
</dbReference>
<sequence>MPLRTVLNRVLASKMFHDANITRTSMMPSDPDLAKKSISKVETAAVLRGILEDERMEHPTQRPREDSLQ</sequence>
<dbReference type="Proteomes" id="UP000183400">
    <property type="component" value="Unassembled WGS sequence"/>
</dbReference>